<dbReference type="InterPro" id="IPR037020">
    <property type="entry name" value="Hemocyanin_C_sf"/>
</dbReference>
<organism evidence="5 6">
    <name type="scientific">Drosophila rubida</name>
    <dbReference type="NCBI Taxonomy" id="30044"/>
    <lineage>
        <taxon>Eukaryota</taxon>
        <taxon>Metazoa</taxon>
        <taxon>Ecdysozoa</taxon>
        <taxon>Arthropoda</taxon>
        <taxon>Hexapoda</taxon>
        <taxon>Insecta</taxon>
        <taxon>Pterygota</taxon>
        <taxon>Neoptera</taxon>
        <taxon>Endopterygota</taxon>
        <taxon>Diptera</taxon>
        <taxon>Brachycera</taxon>
        <taxon>Muscomorpha</taxon>
        <taxon>Ephydroidea</taxon>
        <taxon>Drosophilidae</taxon>
        <taxon>Drosophila</taxon>
    </lineage>
</organism>
<keyword evidence="6" id="KW-1185">Reference proteome</keyword>
<dbReference type="Pfam" id="PF03722">
    <property type="entry name" value="Hemocyanin_N"/>
    <property type="match status" value="1"/>
</dbReference>
<comment type="caution">
    <text evidence="5">The sequence shown here is derived from an EMBL/GenBank/DDBJ whole genome shotgun (WGS) entry which is preliminary data.</text>
</comment>
<evidence type="ECO:0000259" key="4">
    <source>
        <dbReference type="Pfam" id="PF03723"/>
    </source>
</evidence>
<name>A0AAD4PL91_9MUSC</name>
<feature type="chain" id="PRO_5042042116" description="Fat-body protein 1" evidence="2">
    <location>
        <begin position="18"/>
        <end position="880"/>
    </location>
</feature>
<dbReference type="InterPro" id="IPR005203">
    <property type="entry name" value="Hemocyanin_C"/>
</dbReference>
<evidence type="ECO:0000256" key="1">
    <source>
        <dbReference type="SAM" id="MobiDB-lite"/>
    </source>
</evidence>
<gene>
    <name evidence="5" type="ORF">KR093_005559</name>
</gene>
<dbReference type="Pfam" id="PF03723">
    <property type="entry name" value="Hemocyanin_C"/>
    <property type="match status" value="1"/>
</dbReference>
<dbReference type="EMBL" id="JAJJHW010002585">
    <property type="protein sequence ID" value="KAH8370928.1"/>
    <property type="molecule type" value="Genomic_DNA"/>
</dbReference>
<sequence>MNKLLVLVACVLGTVSAGRIFPSDNRLTPRIERMPWQSLVRQKFLLDIVRNVQEPLQQTDLLQLDQGLITDENRYAGGVNEQIQTIIDMDRQRSLVTRNQIFNIRNIDHVQQLRGISSLLARSIDFETLQRNAVYLRRNVNPVLFVSALTWALQSRQDSQKLIMPATLEILPELCLDEEIIGRVQRTQRELEMSPRRSFGDLFGLGQRQSVRGISTLSHIIMPWRQQAQVPNRVVLSQRAANQDDISVLTEDIGMRNFINTLVQQLAMTEDVTQNRMTYLNNDYVEQMERRRQQQQNEEQLDTDRVQYERRNDNDDDDDDDMPRSRQIQMRRVQLERNMGRGIERMSSSRRGINSIDQLPTVSINDARLLRVGRRRQQNMNRINMNNDEDRLDTGNRIESLMDIVSRRDDSDEDTLNEGSRYSTYRNRIQPEVDISDALTLDDIVEMIRRESRARETGRSQRYRRSLDIVSDESSMRRSEMLLHTLRQLLARLNQERIALRLSGEQELPRIAMPSQDQEQRYALRLNEMRLDSRRNRALITQLNAIENTLQLAVDQVRRERNNLSMERDTAIRVERALAEVVLGRLGDTGILRLLREQLQDGDRRIDSLDLGIDLNDRVLRYTLTRILSIVDEQRVQQLGVYDRQQLELQDVAINDVRVSELRTRLEDVDMDVSQLLEQPQQMQMLVRQRRLNNRPFTIDLEISSQRAQNVIIRLMMGPREGGSLEQRRQQFVLLEAINVPLQAGRNRIQQRSTNIGWTTRDVTPISEIYRRVMSTMRGQREELLIDELVGETGRFPQRLLLPRGRREGLPMQLLVIVSPIERRAQIVPQNTAGMMGISVATIEDGRSLGYPLDRRIDNEEQLLRLPNVYMQDVLIVQEN</sequence>
<feature type="compositionally biased region" description="Basic and acidic residues" evidence="1">
    <location>
        <begin position="302"/>
        <end position="313"/>
    </location>
</feature>
<proteinExistence type="predicted"/>
<feature type="region of interest" description="Disordered" evidence="1">
    <location>
        <begin position="289"/>
        <end position="329"/>
    </location>
</feature>
<keyword evidence="2" id="KW-0732">Signal</keyword>
<reference evidence="5" key="1">
    <citation type="journal article" date="2021" name="Mol. Ecol. Resour.">
        <title>Phylogenomic analyses of the genus Drosophila reveals genomic signals of climate adaptation.</title>
        <authorList>
            <person name="Li F."/>
            <person name="Rane R.V."/>
            <person name="Luria V."/>
            <person name="Xiong Z."/>
            <person name="Chen J."/>
            <person name="Li Z."/>
            <person name="Catullo R.A."/>
            <person name="Griffin P.C."/>
            <person name="Schiffer M."/>
            <person name="Pearce S."/>
            <person name="Lee S.F."/>
            <person name="McElroy K."/>
            <person name="Stocker A."/>
            <person name="Shirriffs J."/>
            <person name="Cockerell F."/>
            <person name="Coppin C."/>
            <person name="Sgro C.M."/>
            <person name="Karger A."/>
            <person name="Cain J.W."/>
            <person name="Weber J.A."/>
            <person name="Santpere G."/>
            <person name="Kirschner M.W."/>
            <person name="Hoffmann A.A."/>
            <person name="Oakeshott J.G."/>
            <person name="Zhang G."/>
        </authorList>
    </citation>
    <scope>NUCLEOTIDE SEQUENCE</scope>
    <source>
        <strain evidence="5">BGI-SZ-2011g</strain>
    </source>
</reference>
<evidence type="ECO:0000313" key="6">
    <source>
        <dbReference type="Proteomes" id="UP001200034"/>
    </source>
</evidence>
<evidence type="ECO:0000313" key="5">
    <source>
        <dbReference type="EMBL" id="KAH8370928.1"/>
    </source>
</evidence>
<evidence type="ECO:0000256" key="2">
    <source>
        <dbReference type="SAM" id="SignalP"/>
    </source>
</evidence>
<feature type="domain" description="Hemocyanin N-terminal" evidence="3">
    <location>
        <begin position="39"/>
        <end position="160"/>
    </location>
</feature>
<dbReference type="InterPro" id="IPR013788">
    <property type="entry name" value="Hemocyanin/hexamerin"/>
</dbReference>
<protein>
    <recommendedName>
        <fullName evidence="7">Fat-body protein 1</fullName>
    </recommendedName>
</protein>
<feature type="domain" description="Hemocyanin C-terminal" evidence="4">
    <location>
        <begin position="642"/>
        <end position="877"/>
    </location>
</feature>
<dbReference type="PANTHER" id="PTHR11511">
    <property type="entry name" value="LARVAL STORAGE PROTEIN/PHENOLOXIDASE"/>
    <property type="match status" value="1"/>
</dbReference>
<dbReference type="InterPro" id="IPR036697">
    <property type="entry name" value="Hemocyanin_N_sf"/>
</dbReference>
<dbReference type="PANTHER" id="PTHR11511:SF5">
    <property type="entry name" value="FAT-BODY PROTEIN 1-RELATED"/>
    <property type="match status" value="1"/>
</dbReference>
<dbReference type="SUPFAM" id="SSF48050">
    <property type="entry name" value="Hemocyanin, N-terminal domain"/>
    <property type="match status" value="1"/>
</dbReference>
<evidence type="ECO:0000259" key="3">
    <source>
        <dbReference type="Pfam" id="PF03722"/>
    </source>
</evidence>
<dbReference type="GO" id="GO:0005615">
    <property type="term" value="C:extracellular space"/>
    <property type="evidence" value="ECO:0007669"/>
    <property type="project" value="UniProtKB-ARBA"/>
</dbReference>
<evidence type="ECO:0008006" key="7">
    <source>
        <dbReference type="Google" id="ProtNLM"/>
    </source>
</evidence>
<dbReference type="Gene3D" id="2.60.40.1520">
    <property type="entry name" value="Hemocyanin, C-terminal domain"/>
    <property type="match status" value="1"/>
</dbReference>
<dbReference type="Proteomes" id="UP001200034">
    <property type="component" value="Unassembled WGS sequence"/>
</dbReference>
<dbReference type="AlphaFoldDB" id="A0AAD4PL91"/>
<dbReference type="GO" id="GO:0097009">
    <property type="term" value="P:energy homeostasis"/>
    <property type="evidence" value="ECO:0007669"/>
    <property type="project" value="UniProtKB-ARBA"/>
</dbReference>
<feature type="signal peptide" evidence="2">
    <location>
        <begin position="1"/>
        <end position="17"/>
    </location>
</feature>
<dbReference type="InterPro" id="IPR014756">
    <property type="entry name" value="Ig_E-set"/>
</dbReference>
<dbReference type="SUPFAM" id="SSF81296">
    <property type="entry name" value="E set domains"/>
    <property type="match status" value="1"/>
</dbReference>
<dbReference type="GO" id="GO:0045735">
    <property type="term" value="F:nutrient reservoir activity"/>
    <property type="evidence" value="ECO:0007669"/>
    <property type="project" value="UniProtKB-ARBA"/>
</dbReference>
<dbReference type="InterPro" id="IPR005204">
    <property type="entry name" value="Hemocyanin_N"/>
</dbReference>
<accession>A0AAD4PL91</accession>
<dbReference type="Gene3D" id="1.20.1370.10">
    <property type="entry name" value="Hemocyanin, N-terminal domain"/>
    <property type="match status" value="1"/>
</dbReference>